<dbReference type="Gene3D" id="2.30.30.140">
    <property type="match status" value="1"/>
</dbReference>
<evidence type="ECO:0000313" key="3">
    <source>
        <dbReference type="EMBL" id="NYI42679.1"/>
    </source>
</evidence>
<comment type="similarity">
    <text evidence="1">Belongs to the HupF/HypC family.</text>
</comment>
<proteinExistence type="inferred from homology"/>
<evidence type="ECO:0000313" key="4">
    <source>
        <dbReference type="Proteomes" id="UP000547973"/>
    </source>
</evidence>
<dbReference type="Proteomes" id="UP000547973">
    <property type="component" value="Unassembled WGS sequence"/>
</dbReference>
<keyword evidence="4" id="KW-1185">Reference proteome</keyword>
<dbReference type="Pfam" id="PF01455">
    <property type="entry name" value="HupF_HypC"/>
    <property type="match status" value="1"/>
</dbReference>
<gene>
    <name evidence="3" type="ORF">BKA03_002798</name>
</gene>
<protein>
    <submittedName>
        <fullName evidence="3">Hydrogenase expression/formation protein HypC</fullName>
    </submittedName>
</protein>
<name>A0A7Y9ZC49_9MICO</name>
<feature type="compositionally biased region" description="Low complexity" evidence="2">
    <location>
        <begin position="74"/>
        <end position="95"/>
    </location>
</feature>
<evidence type="ECO:0000256" key="2">
    <source>
        <dbReference type="SAM" id="MobiDB-lite"/>
    </source>
</evidence>
<dbReference type="AlphaFoldDB" id="A0A7Y9ZC49"/>
<reference evidence="3 4" key="1">
    <citation type="submission" date="2020-07" db="EMBL/GenBank/DDBJ databases">
        <title>Sequencing the genomes of 1000 actinobacteria strains.</title>
        <authorList>
            <person name="Klenk H.-P."/>
        </authorList>
    </citation>
    <scope>NUCLEOTIDE SEQUENCE [LARGE SCALE GENOMIC DNA]</scope>
    <source>
        <strain evidence="3 4">DSM 19970</strain>
    </source>
</reference>
<comment type="caution">
    <text evidence="3">The sequence shown here is derived from an EMBL/GenBank/DDBJ whole genome shotgun (WGS) entry which is preliminary data.</text>
</comment>
<evidence type="ECO:0000256" key="1">
    <source>
        <dbReference type="ARBA" id="ARBA00006018"/>
    </source>
</evidence>
<feature type="region of interest" description="Disordered" evidence="2">
    <location>
        <begin position="74"/>
        <end position="102"/>
    </location>
</feature>
<dbReference type="RefSeq" id="WP_062075143.1">
    <property type="nucleotide sequence ID" value="NZ_BBRC01000006.1"/>
</dbReference>
<dbReference type="EMBL" id="JACBZO010000001">
    <property type="protein sequence ID" value="NYI42679.1"/>
    <property type="molecule type" value="Genomic_DNA"/>
</dbReference>
<dbReference type="InterPro" id="IPR001109">
    <property type="entry name" value="Hydrogenase_HupF/HypC"/>
</dbReference>
<dbReference type="SUPFAM" id="SSF159127">
    <property type="entry name" value="HupF/HypC-like"/>
    <property type="match status" value="1"/>
</dbReference>
<organism evidence="3 4">
    <name type="scientific">Demequina lutea</name>
    <dbReference type="NCBI Taxonomy" id="431489"/>
    <lineage>
        <taxon>Bacteria</taxon>
        <taxon>Bacillati</taxon>
        <taxon>Actinomycetota</taxon>
        <taxon>Actinomycetes</taxon>
        <taxon>Micrococcales</taxon>
        <taxon>Demequinaceae</taxon>
        <taxon>Demequina</taxon>
    </lineage>
</organism>
<accession>A0A7Y9ZC49</accession>
<sequence>MAKVVEVHRGGRAVVEHASVENGAVHYAGRREEVLAITMADDDIEPGDWLVIHSGFALERISEARAIDALAIRATNPDNTNSNNTNPDPAASAAPHHQEMAP</sequence>